<gene>
    <name evidence="8" type="ORF">GCM10012280_38640</name>
</gene>
<comment type="caution">
    <text evidence="8">The sequence shown here is derived from an EMBL/GenBank/DDBJ whole genome shotgun (WGS) entry which is preliminary data.</text>
</comment>
<dbReference type="Pfam" id="PF07714">
    <property type="entry name" value="PK_Tyr_Ser-Thr"/>
    <property type="match status" value="1"/>
</dbReference>
<evidence type="ECO:0000313" key="9">
    <source>
        <dbReference type="Proteomes" id="UP000641932"/>
    </source>
</evidence>
<keyword evidence="9" id="KW-1185">Reference proteome</keyword>
<organism evidence="8 9">
    <name type="scientific">Wenjunlia tyrosinilytica</name>
    <dbReference type="NCBI Taxonomy" id="1544741"/>
    <lineage>
        <taxon>Bacteria</taxon>
        <taxon>Bacillati</taxon>
        <taxon>Actinomycetota</taxon>
        <taxon>Actinomycetes</taxon>
        <taxon>Kitasatosporales</taxon>
        <taxon>Streptomycetaceae</taxon>
        <taxon>Wenjunlia</taxon>
    </lineage>
</organism>
<feature type="region of interest" description="Disordered" evidence="6">
    <location>
        <begin position="48"/>
        <end position="117"/>
    </location>
</feature>
<dbReference type="AlphaFoldDB" id="A0A917ZSA8"/>
<keyword evidence="2" id="KW-0808">Transferase</keyword>
<dbReference type="SUPFAM" id="SSF56112">
    <property type="entry name" value="Protein kinase-like (PK-like)"/>
    <property type="match status" value="1"/>
</dbReference>
<evidence type="ECO:0000256" key="2">
    <source>
        <dbReference type="ARBA" id="ARBA00022679"/>
    </source>
</evidence>
<evidence type="ECO:0000313" key="8">
    <source>
        <dbReference type="EMBL" id="GGO91244.1"/>
    </source>
</evidence>
<dbReference type="RefSeq" id="WP_189132976.1">
    <property type="nucleotide sequence ID" value="NZ_BMMS01000016.1"/>
</dbReference>
<dbReference type="InterPro" id="IPR001245">
    <property type="entry name" value="Ser-Thr/Tyr_kinase_cat_dom"/>
</dbReference>
<comment type="similarity">
    <text evidence="1">Belongs to the protein kinase superfamily. TKL Ser/Thr protein kinase family. ROCO subfamily.</text>
</comment>
<feature type="region of interest" description="Disordered" evidence="6">
    <location>
        <begin position="569"/>
        <end position="589"/>
    </location>
</feature>
<reference evidence="8" key="2">
    <citation type="submission" date="2020-09" db="EMBL/GenBank/DDBJ databases">
        <authorList>
            <person name="Sun Q."/>
            <person name="Zhou Y."/>
        </authorList>
    </citation>
    <scope>NUCLEOTIDE SEQUENCE</scope>
    <source>
        <strain evidence="8">CGMCC 4.7201</strain>
    </source>
</reference>
<keyword evidence="5" id="KW-0067">ATP-binding</keyword>
<dbReference type="NCBIfam" id="NF041121">
    <property type="entry name" value="SAV_2336_NTERM"/>
    <property type="match status" value="1"/>
</dbReference>
<name>A0A917ZSA8_9ACTN</name>
<proteinExistence type="inferred from homology"/>
<dbReference type="InterPro" id="IPR027417">
    <property type="entry name" value="P-loop_NTPase"/>
</dbReference>
<dbReference type="InterPro" id="IPR050339">
    <property type="entry name" value="CC_SR_Kinase"/>
</dbReference>
<evidence type="ECO:0000256" key="6">
    <source>
        <dbReference type="SAM" id="MobiDB-lite"/>
    </source>
</evidence>
<accession>A0A917ZSA8</accession>
<feature type="region of interest" description="Disordered" evidence="6">
    <location>
        <begin position="377"/>
        <end position="416"/>
    </location>
</feature>
<evidence type="ECO:0000259" key="7">
    <source>
        <dbReference type="PROSITE" id="PS50011"/>
    </source>
</evidence>
<evidence type="ECO:0000256" key="5">
    <source>
        <dbReference type="ARBA" id="ARBA00022840"/>
    </source>
</evidence>
<evidence type="ECO:0000256" key="4">
    <source>
        <dbReference type="ARBA" id="ARBA00022777"/>
    </source>
</evidence>
<protein>
    <recommendedName>
        <fullName evidence="7">Protein kinase domain-containing protein</fullName>
    </recommendedName>
</protein>
<dbReference type="GO" id="GO:0004672">
    <property type="term" value="F:protein kinase activity"/>
    <property type="evidence" value="ECO:0007669"/>
    <property type="project" value="InterPro"/>
</dbReference>
<reference evidence="8" key="1">
    <citation type="journal article" date="2014" name="Int. J. Syst. Evol. Microbiol.">
        <title>Complete genome sequence of Corynebacterium casei LMG S-19264T (=DSM 44701T), isolated from a smear-ripened cheese.</title>
        <authorList>
            <consortium name="US DOE Joint Genome Institute (JGI-PGF)"/>
            <person name="Walter F."/>
            <person name="Albersmeier A."/>
            <person name="Kalinowski J."/>
            <person name="Ruckert C."/>
        </authorList>
    </citation>
    <scope>NUCLEOTIDE SEQUENCE</scope>
    <source>
        <strain evidence="8">CGMCC 4.7201</strain>
    </source>
</reference>
<keyword evidence="4" id="KW-0418">Kinase</keyword>
<keyword evidence="3" id="KW-0547">Nucleotide-binding</keyword>
<sequence>MPQRLVRVLRDCGVELSAHELVDALWLASRLPEGAAAPLAHALGPVAAPTGGEAARQGAATGGDTGQGATDPERADSPGSGGTARTSRVEGGSASALHAAAGDHRPGPRGATSRSALALRVPEEKALTAELGLGRALRALKQHRAGARQDEIDEDATASAMAETGLPDVVLRPGRERWLDLALVVDDGVSMLLWRRLCAELRALLERLGAFRNVRVYGLCSRGPGRPRLSARPFGGEEAMLDAATAADPSGHTLVLVVSDGVGAMWRDGRMHSALERWAGCGPTAVVHALPLRMWPGSGIRAEDWQVTVRQAGSANDTWQVADPVLPPELAMFEGVPVPVLEPEPSAVASWARLVASEGDSAMLPLLAPPASAGRISAQAPGVSAPPVPVPCAPSADASAPRLPEAGASGAGPCGAGGSGAADPVLRFRDVASPEAYRLASHLAAVAPVSVPVMRLVQLSVPWRAQTAHLAEVFLGGLMRRSDHDGHELPPQHRSFDFDESARAVLLDAVPAAELLSTGRAIADRLTRLVGRSPDFPAWLAHPDGTRELDPAARPFAWVGAPLLAHLGITPEKPEPTSAEEADDADSPLMSPRVLRGAATSWQPLRGSDPPSVGRYGLVARNDAGANALSFSAVTPGSARVLVKLARARGYSAAWAMLSTEQRALRRMAGRHAPRLMDADSHGAPPWLATRLVRTRAGSPAPTLRALDRVPDWRWPKHSFTRFGHQLAEAVSVCHRERMVHRALSPDTVLVTEDQVTVVGWMAALIDGEDRDGGQAVLGGGPYRAPEVADPGTHTEASDVYSLGATLLMASRNRLAQPLDADLESLLRRCVDPDPALRPTARAVADAFALRLPPERGKAAPARPEASTRRPARHITVIDFSSRQERGSTTALLGILLAERGDGEVLVINGASAVTALDNRMRYSADGPRRAHRLDFAGARAFVSRHRSGLDVLTYSPRASAQLAADGYRQVCEAAAEQYGTVLVEPGGGEYAALMRRGAVETTTQVLLVADQSAHGLQQVERATLRLAAEGGDGLGRNAVVAIKQGHDRPVSVWGAEARLRQRCRSVHFLPHDRRLADGGELDSARLAKDTLLEYRLLANVTAGPVGGAI</sequence>
<feature type="domain" description="Protein kinase" evidence="7">
    <location>
        <begin position="616"/>
        <end position="877"/>
    </location>
</feature>
<evidence type="ECO:0000256" key="3">
    <source>
        <dbReference type="ARBA" id="ARBA00022741"/>
    </source>
</evidence>
<dbReference type="Gene3D" id="1.10.510.10">
    <property type="entry name" value="Transferase(Phosphotransferase) domain 1"/>
    <property type="match status" value="1"/>
</dbReference>
<dbReference type="PANTHER" id="PTHR11042">
    <property type="entry name" value="EUKARYOTIC TRANSLATION INITIATION FACTOR 2-ALPHA KINASE EIF2-ALPHA KINASE -RELATED"/>
    <property type="match status" value="1"/>
</dbReference>
<dbReference type="Proteomes" id="UP000641932">
    <property type="component" value="Unassembled WGS sequence"/>
</dbReference>
<dbReference type="SMART" id="SM00220">
    <property type="entry name" value="S_TKc"/>
    <property type="match status" value="1"/>
</dbReference>
<dbReference type="PROSITE" id="PS50011">
    <property type="entry name" value="PROTEIN_KINASE_DOM"/>
    <property type="match status" value="1"/>
</dbReference>
<dbReference type="GO" id="GO:0005737">
    <property type="term" value="C:cytoplasm"/>
    <property type="evidence" value="ECO:0007669"/>
    <property type="project" value="TreeGrafter"/>
</dbReference>
<dbReference type="InterPro" id="IPR000719">
    <property type="entry name" value="Prot_kinase_dom"/>
</dbReference>
<feature type="compositionally biased region" description="Low complexity" evidence="6">
    <location>
        <begin position="48"/>
        <end position="59"/>
    </location>
</feature>
<dbReference type="Gene3D" id="3.40.50.300">
    <property type="entry name" value="P-loop containing nucleotide triphosphate hydrolases"/>
    <property type="match status" value="1"/>
</dbReference>
<dbReference type="InterPro" id="IPR011009">
    <property type="entry name" value="Kinase-like_dom_sf"/>
</dbReference>
<dbReference type="GO" id="GO:0005524">
    <property type="term" value="F:ATP binding"/>
    <property type="evidence" value="ECO:0007669"/>
    <property type="project" value="UniProtKB-KW"/>
</dbReference>
<feature type="compositionally biased region" description="Low complexity" evidence="6">
    <location>
        <begin position="91"/>
        <end position="100"/>
    </location>
</feature>
<evidence type="ECO:0000256" key="1">
    <source>
        <dbReference type="ARBA" id="ARBA00008171"/>
    </source>
</evidence>
<dbReference type="EMBL" id="BMMS01000016">
    <property type="protein sequence ID" value="GGO91244.1"/>
    <property type="molecule type" value="Genomic_DNA"/>
</dbReference>
<dbReference type="InterPro" id="IPR047738">
    <property type="entry name" value="SAV_2336-like_N"/>
</dbReference>